<reference evidence="1 2" key="1">
    <citation type="journal article" date="2024" name="BMC Genomics">
        <title>De novo assembly and annotation of Popillia japonica's genome with initial clues to its potential as an invasive pest.</title>
        <authorList>
            <person name="Cucini C."/>
            <person name="Boschi S."/>
            <person name="Funari R."/>
            <person name="Cardaioli E."/>
            <person name="Iannotti N."/>
            <person name="Marturano G."/>
            <person name="Paoli F."/>
            <person name="Bruttini M."/>
            <person name="Carapelli A."/>
            <person name="Frati F."/>
            <person name="Nardi F."/>
        </authorList>
    </citation>
    <scope>NUCLEOTIDE SEQUENCE [LARGE SCALE GENOMIC DNA]</scope>
    <source>
        <strain evidence="1">DMR45628</strain>
    </source>
</reference>
<organism evidence="1 2">
    <name type="scientific">Popillia japonica</name>
    <name type="common">Japanese beetle</name>
    <dbReference type="NCBI Taxonomy" id="7064"/>
    <lineage>
        <taxon>Eukaryota</taxon>
        <taxon>Metazoa</taxon>
        <taxon>Ecdysozoa</taxon>
        <taxon>Arthropoda</taxon>
        <taxon>Hexapoda</taxon>
        <taxon>Insecta</taxon>
        <taxon>Pterygota</taxon>
        <taxon>Neoptera</taxon>
        <taxon>Endopterygota</taxon>
        <taxon>Coleoptera</taxon>
        <taxon>Polyphaga</taxon>
        <taxon>Scarabaeiformia</taxon>
        <taxon>Scarabaeidae</taxon>
        <taxon>Rutelinae</taxon>
        <taxon>Popillia</taxon>
    </lineage>
</organism>
<evidence type="ECO:0000313" key="1">
    <source>
        <dbReference type="EMBL" id="KAK9731127.1"/>
    </source>
</evidence>
<evidence type="ECO:0000313" key="2">
    <source>
        <dbReference type="Proteomes" id="UP001458880"/>
    </source>
</evidence>
<proteinExistence type="predicted"/>
<protein>
    <submittedName>
        <fullName evidence="1">Uncharacterized protein</fullName>
    </submittedName>
</protein>
<accession>A0AAW1LB31</accession>
<dbReference type="AlphaFoldDB" id="A0AAW1LB31"/>
<comment type="caution">
    <text evidence="1">The sequence shown here is derived from an EMBL/GenBank/DDBJ whole genome shotgun (WGS) entry which is preliminary data.</text>
</comment>
<sequence length="111" mass="12619">MMLWDRFIIEFGKGAMQSKLFKEAITRAFAEVIEVAVAEMAVDVPSTTASNFASVPMDIEFCIRADGVSGPSCYIEKYEESKNIYVIKPSTYRFNVRLENVLFAEEVTTWK</sequence>
<gene>
    <name evidence="1" type="ORF">QE152_g13939</name>
</gene>
<keyword evidence="2" id="KW-1185">Reference proteome</keyword>
<name>A0AAW1LB31_POPJA</name>
<dbReference type="EMBL" id="JASPKY010000137">
    <property type="protein sequence ID" value="KAK9731127.1"/>
    <property type="molecule type" value="Genomic_DNA"/>
</dbReference>
<dbReference type="Proteomes" id="UP001458880">
    <property type="component" value="Unassembled WGS sequence"/>
</dbReference>